<dbReference type="HOGENOM" id="CLU_887669_0_0_4"/>
<organism evidence="1 2">
    <name type="scientific">Burkholderia cenocepacia (strain ATCC BAA-245 / DSM 16553 / LMG 16656 / NCTC 13227 / J2315 / CF5610)</name>
    <name type="common">Burkholderia cepacia (strain J2315)</name>
    <dbReference type="NCBI Taxonomy" id="216591"/>
    <lineage>
        <taxon>Bacteria</taxon>
        <taxon>Pseudomonadati</taxon>
        <taxon>Pseudomonadota</taxon>
        <taxon>Betaproteobacteria</taxon>
        <taxon>Burkholderiales</taxon>
        <taxon>Burkholderiaceae</taxon>
        <taxon>Burkholderia</taxon>
        <taxon>Burkholderia cepacia complex</taxon>
    </lineage>
</organism>
<dbReference type="eggNOG" id="ENOG5033PTW">
    <property type="taxonomic scope" value="Bacteria"/>
</dbReference>
<dbReference type="KEGG" id="bcj:BCAM1900"/>
<protein>
    <submittedName>
        <fullName evidence="1">Hypothetical phage protein</fullName>
    </submittedName>
</protein>
<dbReference type="AlphaFoldDB" id="B4EMG5"/>
<name>B4EMG5_BURCJ</name>
<dbReference type="RefSeq" id="WP_012493427.1">
    <property type="nucleotide sequence ID" value="NC_011001.1"/>
</dbReference>
<sequence>MGIIDTPSPKLPGLANENIGNALSGVLKSGVGTISNNQELTFTQYQQYVLPLDGMVYWIRQPGTTFTVQGSLHVTNEQQQRPSESYAQNTVIFTSLEVVSKFQDIAPSTMWVCEYDDMLFAFNRRTMRYWQTDLNHYAGMSVFPTMRTQFLDSTASIPTSKILSNSIPIWLSLTGPLSAVPGYVQPLAVFGEYLVAANQQPPYIAVEIHETTSIEPQPRKYAFEDDSVNPPVYREFMSQLKRDKVTLHLYGFDNDHAMAYIDYLMTFFLNHGNSVMGLMTGPDMKDVPIIQSEYNIRGQKKTIDFEVSYQTFKALDYAITLILKAQPNFSVPGLYTNQPGYLVPPFPPQQ</sequence>
<evidence type="ECO:0000313" key="1">
    <source>
        <dbReference type="EMBL" id="CAR55761.1"/>
    </source>
</evidence>
<keyword evidence="2" id="KW-1185">Reference proteome</keyword>
<gene>
    <name evidence="1" type="ORF">BCAM1900</name>
</gene>
<reference evidence="1 2" key="1">
    <citation type="journal article" date="2009" name="J. Bacteriol.">
        <title>The genome of Burkholderia cenocepacia J2315, an epidemic pathogen of cystic fibrosis patients.</title>
        <authorList>
            <person name="Holden M.T."/>
            <person name="Seth-Smith H.M."/>
            <person name="Crossman L.C."/>
            <person name="Sebaihia M."/>
            <person name="Bentley S.D."/>
            <person name="Cerdeno-Tarraga A.M."/>
            <person name="Thomson N.R."/>
            <person name="Bason N."/>
            <person name="Quail M.A."/>
            <person name="Sharp S."/>
            <person name="Cherevach I."/>
            <person name="Churcher C."/>
            <person name="Goodhead I."/>
            <person name="Hauser H."/>
            <person name="Holroyd N."/>
            <person name="Mungall K."/>
            <person name="Scott P."/>
            <person name="Walker D."/>
            <person name="White B."/>
            <person name="Rose H."/>
            <person name="Iversen P."/>
            <person name="Mil-Homens D."/>
            <person name="Rocha E.P."/>
            <person name="Fialho A.M."/>
            <person name="Baldwin A."/>
            <person name="Dowson C."/>
            <person name="Barrell B.G."/>
            <person name="Govan J.R."/>
            <person name="Vandamme P."/>
            <person name="Hart C.A."/>
            <person name="Mahenthiralingam E."/>
            <person name="Parkhill J."/>
        </authorList>
    </citation>
    <scope>NUCLEOTIDE SEQUENCE [LARGE SCALE GENOMIC DNA]</scope>
    <source>
        <strain evidence="2">ATCC BAA-245 / DSM 16553 / LMG 16656 / NCTC 13227 / J2315 / CF5610</strain>
    </source>
</reference>
<dbReference type="EMBL" id="AM747721">
    <property type="protein sequence ID" value="CAR55761.1"/>
    <property type="molecule type" value="Genomic_DNA"/>
</dbReference>
<evidence type="ECO:0000313" key="2">
    <source>
        <dbReference type="Proteomes" id="UP000001035"/>
    </source>
</evidence>
<proteinExistence type="predicted"/>
<dbReference type="Proteomes" id="UP000001035">
    <property type="component" value="Chromosome 2"/>
</dbReference>
<accession>B4EMG5</accession>